<protein>
    <submittedName>
        <fullName evidence="1">Uncharacterized protein</fullName>
    </submittedName>
</protein>
<proteinExistence type="predicted"/>
<sequence length="122" mass="12928">MSHPCAAVPQLPSHAPITRLPTSSPPSWIDLLGQQAGAASPPYKNVPGWICSASKKLLLHTQIPGLICSVNKGVVPLPLLADLRCFSALAIFSTTINDASSSNSLYGPCLLLFYLPNIYLTS</sequence>
<dbReference type="HOGENOM" id="CLU_165065_0_0_1"/>
<dbReference type="Gramene" id="ONIVA09G10170.1">
    <property type="protein sequence ID" value="ONIVA09G10170.1"/>
    <property type="gene ID" value="ONIVA09G10170"/>
</dbReference>
<evidence type="ECO:0000313" key="1">
    <source>
        <dbReference type="EnsemblPlants" id="ONIVA09G10170.1"/>
    </source>
</evidence>
<reference evidence="1" key="2">
    <citation type="submission" date="2018-04" db="EMBL/GenBank/DDBJ databases">
        <title>OnivRS2 (Oryza nivara Reference Sequence Version 2).</title>
        <authorList>
            <person name="Zhang J."/>
            <person name="Kudrna D."/>
            <person name="Lee S."/>
            <person name="Talag J."/>
            <person name="Rajasekar S."/>
            <person name="Welchert J."/>
            <person name="Hsing Y.-I."/>
            <person name="Wing R.A."/>
        </authorList>
    </citation>
    <scope>NUCLEOTIDE SEQUENCE [LARGE SCALE GENOMIC DNA]</scope>
    <source>
        <strain evidence="1">SL10</strain>
    </source>
</reference>
<evidence type="ECO:0000313" key="2">
    <source>
        <dbReference type="Proteomes" id="UP000006591"/>
    </source>
</evidence>
<organism evidence="1">
    <name type="scientific">Oryza nivara</name>
    <name type="common">Indian wild rice</name>
    <name type="synonym">Oryza sativa f. spontanea</name>
    <dbReference type="NCBI Taxonomy" id="4536"/>
    <lineage>
        <taxon>Eukaryota</taxon>
        <taxon>Viridiplantae</taxon>
        <taxon>Streptophyta</taxon>
        <taxon>Embryophyta</taxon>
        <taxon>Tracheophyta</taxon>
        <taxon>Spermatophyta</taxon>
        <taxon>Magnoliopsida</taxon>
        <taxon>Liliopsida</taxon>
        <taxon>Poales</taxon>
        <taxon>Poaceae</taxon>
        <taxon>BOP clade</taxon>
        <taxon>Oryzoideae</taxon>
        <taxon>Oryzeae</taxon>
        <taxon>Oryzinae</taxon>
        <taxon>Oryza</taxon>
    </lineage>
</organism>
<name>A0A0E0IJM9_ORYNI</name>
<dbReference type="Proteomes" id="UP000006591">
    <property type="component" value="Chromosome 9"/>
</dbReference>
<accession>A0A0E0IJM9</accession>
<dbReference type="EnsemblPlants" id="ONIVA09G10170.1">
    <property type="protein sequence ID" value="ONIVA09G10170.1"/>
    <property type="gene ID" value="ONIVA09G10170"/>
</dbReference>
<reference evidence="1" key="1">
    <citation type="submission" date="2015-04" db="UniProtKB">
        <authorList>
            <consortium name="EnsemblPlants"/>
        </authorList>
    </citation>
    <scope>IDENTIFICATION</scope>
    <source>
        <strain evidence="1">SL10</strain>
    </source>
</reference>
<keyword evidence="2" id="KW-1185">Reference proteome</keyword>
<dbReference type="AlphaFoldDB" id="A0A0E0IJM9"/>